<feature type="compositionally biased region" description="Basic residues" evidence="1">
    <location>
        <begin position="33"/>
        <end position="43"/>
    </location>
</feature>
<dbReference type="AlphaFoldDB" id="A0A8C5SFX0"/>
<keyword evidence="3" id="KW-1185">Reference proteome</keyword>
<evidence type="ECO:0000256" key="1">
    <source>
        <dbReference type="SAM" id="MobiDB-lite"/>
    </source>
</evidence>
<evidence type="ECO:0000313" key="3">
    <source>
        <dbReference type="Proteomes" id="UP000694406"/>
    </source>
</evidence>
<protein>
    <submittedName>
        <fullName evidence="2">Uncharacterized protein</fullName>
    </submittedName>
</protein>
<reference evidence="2" key="2">
    <citation type="submission" date="2025-09" db="UniProtKB">
        <authorList>
            <consortium name="Ensembl"/>
        </authorList>
    </citation>
    <scope>IDENTIFICATION</scope>
</reference>
<proteinExistence type="predicted"/>
<organism evidence="2 3">
    <name type="scientific">Laticauda laticaudata</name>
    <name type="common">Blue-ringed sea krait</name>
    <name type="synonym">Blue-lipped sea krait</name>
    <dbReference type="NCBI Taxonomy" id="8630"/>
    <lineage>
        <taxon>Eukaryota</taxon>
        <taxon>Metazoa</taxon>
        <taxon>Chordata</taxon>
        <taxon>Craniata</taxon>
        <taxon>Vertebrata</taxon>
        <taxon>Euteleostomi</taxon>
        <taxon>Lepidosauria</taxon>
        <taxon>Squamata</taxon>
        <taxon>Bifurcata</taxon>
        <taxon>Unidentata</taxon>
        <taxon>Episquamata</taxon>
        <taxon>Toxicofera</taxon>
        <taxon>Serpentes</taxon>
        <taxon>Colubroidea</taxon>
        <taxon>Elapidae</taxon>
        <taxon>Laticaudinae</taxon>
        <taxon>Laticauda</taxon>
    </lineage>
</organism>
<dbReference type="Ensembl" id="ENSLLTT00000018633.1">
    <property type="protein sequence ID" value="ENSLLTP00000017960.1"/>
    <property type="gene ID" value="ENSLLTG00000013620.1"/>
</dbReference>
<feature type="compositionally biased region" description="Low complexity" evidence="1">
    <location>
        <begin position="9"/>
        <end position="26"/>
    </location>
</feature>
<reference evidence="2" key="1">
    <citation type="submission" date="2025-08" db="UniProtKB">
        <authorList>
            <consortium name="Ensembl"/>
        </authorList>
    </citation>
    <scope>IDENTIFICATION</scope>
</reference>
<evidence type="ECO:0000313" key="2">
    <source>
        <dbReference type="Ensembl" id="ENSLLTP00000017960.1"/>
    </source>
</evidence>
<accession>A0A8C5SFX0</accession>
<dbReference type="Proteomes" id="UP000694406">
    <property type="component" value="Unplaced"/>
</dbReference>
<name>A0A8C5SFX0_LATLA</name>
<feature type="region of interest" description="Disordered" evidence="1">
    <location>
        <begin position="1"/>
        <end position="78"/>
    </location>
</feature>
<sequence length="131" mass="14336">MGVDFTATSSPEELSSSSDSSDCRSSTMERSGPARRKPSRWKKTKGEKEQGVWGWGETRAGPGQPEWGPSQGLGAGGPAVFESSRPLAWRPGAMLYLGPPLKSVYRSLWLGMAKIWQTCLFHLAWKSHPPC</sequence>